<dbReference type="AlphaFoldDB" id="A0A6J6VVK4"/>
<dbReference type="PANTHER" id="PTHR37811">
    <property type="entry name" value="BLL5343 PROTEIN"/>
    <property type="match status" value="1"/>
</dbReference>
<dbReference type="PANTHER" id="PTHR37811:SF2">
    <property type="entry name" value="ABM DOMAIN-CONTAINING PROTEIN"/>
    <property type="match status" value="1"/>
</dbReference>
<name>A0A6J6VVK4_9ZZZZ</name>
<evidence type="ECO:0000313" key="1">
    <source>
        <dbReference type="EMBL" id="CAB4774943.1"/>
    </source>
</evidence>
<sequence length="118" mass="13825">MWAKTWACGQKRGQNVPMSYVVIFRSTRKLDDGKLYSEWSEKMENLVKTIDGYEHHFGFRDASSRDGVTVSYFTSLEAISQWKNLDDHKMAQQLGRDSFYEEYSVQVCEVLRDYGFEA</sequence>
<dbReference type="InterPro" id="IPR011008">
    <property type="entry name" value="Dimeric_a/b-barrel"/>
</dbReference>
<dbReference type="EMBL" id="CAEZZS010000020">
    <property type="protein sequence ID" value="CAB4774943.1"/>
    <property type="molecule type" value="Genomic_DNA"/>
</dbReference>
<dbReference type="SUPFAM" id="SSF54909">
    <property type="entry name" value="Dimeric alpha+beta barrel"/>
    <property type="match status" value="1"/>
</dbReference>
<dbReference type="Gene3D" id="3.30.70.100">
    <property type="match status" value="1"/>
</dbReference>
<organism evidence="1">
    <name type="scientific">freshwater metagenome</name>
    <dbReference type="NCBI Taxonomy" id="449393"/>
    <lineage>
        <taxon>unclassified sequences</taxon>
        <taxon>metagenomes</taxon>
        <taxon>ecological metagenomes</taxon>
    </lineage>
</organism>
<protein>
    <submittedName>
        <fullName evidence="1">Unannotated protein</fullName>
    </submittedName>
</protein>
<dbReference type="InterPro" id="IPR052936">
    <property type="entry name" value="Jasmonate_Hydroxylase-like"/>
</dbReference>
<reference evidence="1" key="1">
    <citation type="submission" date="2020-05" db="EMBL/GenBank/DDBJ databases">
        <authorList>
            <person name="Chiriac C."/>
            <person name="Salcher M."/>
            <person name="Ghai R."/>
            <person name="Kavagutti S V."/>
        </authorList>
    </citation>
    <scope>NUCLEOTIDE SEQUENCE</scope>
</reference>
<accession>A0A6J6VVK4</accession>
<gene>
    <name evidence="1" type="ORF">UFOPK2922_00589</name>
</gene>
<proteinExistence type="predicted"/>